<dbReference type="OrthoDB" id="9810297at2"/>
<evidence type="ECO:0000259" key="6">
    <source>
        <dbReference type="PROSITE" id="PS51686"/>
    </source>
</evidence>
<dbReference type="PANTHER" id="PTHR22807">
    <property type="entry name" value="NOP2 YEAST -RELATED NOL1/NOP2/FMU SUN DOMAIN-CONTAINING"/>
    <property type="match status" value="1"/>
</dbReference>
<evidence type="ECO:0000313" key="7">
    <source>
        <dbReference type="EMBL" id="KAJ55395.1"/>
    </source>
</evidence>
<feature type="domain" description="SAM-dependent MTase RsmB/NOP-type" evidence="6">
    <location>
        <begin position="133"/>
        <end position="385"/>
    </location>
</feature>
<sequence length="385" mass="41123">MTPAARIAAAIEILDAVLAGQAAEQQLTSWARRNRFAGSGDRAAIRDHVFGAMRCRRSFATLGGAKTGRGLMLGALRDTGANPSEVFTGEGYAPAKLTPEEAAFQPPDDLPTDLPDWVLPQWNAALGDRADAVAEAMRHRAPVFLRVNLRKASRAQAAAALHEEGIETVTHPLSSTALQVTSNPRRVQNSGPFRDGLVELQDAASQAISDLIPVEQKGRVLDYCAGGGGKSLALAARTDARFYAHDADPRRMKDLPGRAKRAGVRVNILQPDRVAGEGPFDVVLCDVPCSGSGAWRRSPEGKWSLTPQRLAELQAIQFDILQTCAGLVAPGGVLAYATCSVLQAENADQISRFTSANPNWRVSKTRQLTPLDGGDGFFVALLQAD</sequence>
<dbReference type="Gene3D" id="3.40.50.150">
    <property type="entry name" value="Vaccinia Virus protein VP39"/>
    <property type="match status" value="1"/>
</dbReference>
<dbReference type="PRINTS" id="PR02008">
    <property type="entry name" value="RCMTFAMILY"/>
</dbReference>
<keyword evidence="8" id="KW-1185">Reference proteome</keyword>
<dbReference type="InterPro" id="IPR029063">
    <property type="entry name" value="SAM-dependent_MTases_sf"/>
</dbReference>
<proteinExistence type="inferred from homology"/>
<dbReference type="GO" id="GO:0003723">
    <property type="term" value="F:RNA binding"/>
    <property type="evidence" value="ECO:0007669"/>
    <property type="project" value="UniProtKB-UniRule"/>
</dbReference>
<comment type="similarity">
    <text evidence="5">Belongs to the class I-like SAM-binding methyltransferase superfamily. RsmB/NOP family.</text>
</comment>
<dbReference type="PANTHER" id="PTHR22807:SF53">
    <property type="entry name" value="RIBOSOMAL RNA SMALL SUBUNIT METHYLTRANSFERASE B-RELATED"/>
    <property type="match status" value="1"/>
</dbReference>
<comment type="caution">
    <text evidence="7">The sequence shown here is derived from an EMBL/GenBank/DDBJ whole genome shotgun (WGS) entry which is preliminary data.</text>
</comment>
<reference evidence="7 8" key="1">
    <citation type="submission" date="2014-03" db="EMBL/GenBank/DDBJ databases">
        <title>Draft Genome Sequence of Actibacterium mucosum KCTC 23349, a Marine Alphaproteobacterium with Complex Ionic Requirements Isolated from Mediterranean Seawater at Malvarrosa Beach, Valencia, Spain.</title>
        <authorList>
            <person name="Arahal D.R."/>
            <person name="Shao Z."/>
            <person name="Lai Q."/>
            <person name="Pujalte M.J."/>
        </authorList>
    </citation>
    <scope>NUCLEOTIDE SEQUENCE [LARGE SCALE GENOMIC DNA]</scope>
    <source>
        <strain evidence="7 8">KCTC 23349</strain>
    </source>
</reference>
<gene>
    <name evidence="7" type="ORF">ACMU_11915</name>
</gene>
<dbReference type="EMBL" id="JFKE01000004">
    <property type="protein sequence ID" value="KAJ55395.1"/>
    <property type="molecule type" value="Genomic_DNA"/>
</dbReference>
<keyword evidence="4 5" id="KW-0694">RNA-binding</keyword>
<dbReference type="InterPro" id="IPR023267">
    <property type="entry name" value="RCMT"/>
</dbReference>
<dbReference type="InterPro" id="IPR001678">
    <property type="entry name" value="MeTrfase_RsmB-F_NOP2_dom"/>
</dbReference>
<evidence type="ECO:0000256" key="5">
    <source>
        <dbReference type="PROSITE-ProRule" id="PRU01023"/>
    </source>
</evidence>
<evidence type="ECO:0000256" key="1">
    <source>
        <dbReference type="ARBA" id="ARBA00022603"/>
    </source>
</evidence>
<comment type="caution">
    <text evidence="5">Lacks conserved residue(s) required for the propagation of feature annotation.</text>
</comment>
<feature type="binding site" evidence="5">
    <location>
        <position position="246"/>
    </location>
    <ligand>
        <name>S-adenosyl-L-methionine</name>
        <dbReference type="ChEBI" id="CHEBI:59789"/>
    </ligand>
</feature>
<keyword evidence="3 5" id="KW-0949">S-adenosyl-L-methionine</keyword>
<feature type="active site" description="Nucleophile" evidence="5">
    <location>
        <position position="339"/>
    </location>
</feature>
<dbReference type="InterPro" id="IPR054728">
    <property type="entry name" value="RsmB-like_ferredoxin"/>
</dbReference>
<accession>A0A037ZG43</accession>
<dbReference type="Proteomes" id="UP000026249">
    <property type="component" value="Unassembled WGS sequence"/>
</dbReference>
<dbReference type="InterPro" id="IPR049560">
    <property type="entry name" value="MeTrfase_RsmB-F_NOP2_cat"/>
</dbReference>
<dbReference type="GO" id="GO:0001510">
    <property type="term" value="P:RNA methylation"/>
    <property type="evidence" value="ECO:0007669"/>
    <property type="project" value="InterPro"/>
</dbReference>
<organism evidence="7 8">
    <name type="scientific">Actibacterium mucosum KCTC 23349</name>
    <dbReference type="NCBI Taxonomy" id="1454373"/>
    <lineage>
        <taxon>Bacteria</taxon>
        <taxon>Pseudomonadati</taxon>
        <taxon>Pseudomonadota</taxon>
        <taxon>Alphaproteobacteria</taxon>
        <taxon>Rhodobacterales</taxon>
        <taxon>Roseobacteraceae</taxon>
        <taxon>Actibacterium</taxon>
    </lineage>
</organism>
<evidence type="ECO:0000256" key="4">
    <source>
        <dbReference type="ARBA" id="ARBA00022884"/>
    </source>
</evidence>
<dbReference type="CDD" id="cd02440">
    <property type="entry name" value="AdoMet_MTases"/>
    <property type="match status" value="1"/>
</dbReference>
<dbReference type="Gene3D" id="3.30.70.1170">
    <property type="entry name" value="Sun protein, domain 3"/>
    <property type="match status" value="1"/>
</dbReference>
<dbReference type="GO" id="GO:0008173">
    <property type="term" value="F:RNA methyltransferase activity"/>
    <property type="evidence" value="ECO:0007669"/>
    <property type="project" value="InterPro"/>
</dbReference>
<evidence type="ECO:0000313" key="8">
    <source>
        <dbReference type="Proteomes" id="UP000026249"/>
    </source>
</evidence>
<feature type="binding site" evidence="5">
    <location>
        <position position="286"/>
    </location>
    <ligand>
        <name>S-adenosyl-L-methionine</name>
        <dbReference type="ChEBI" id="CHEBI:59789"/>
    </ligand>
</feature>
<evidence type="ECO:0000256" key="3">
    <source>
        <dbReference type="ARBA" id="ARBA00022691"/>
    </source>
</evidence>
<dbReference type="SUPFAM" id="SSF53335">
    <property type="entry name" value="S-adenosyl-L-methionine-dependent methyltransferases"/>
    <property type="match status" value="1"/>
</dbReference>
<keyword evidence="1 5" id="KW-0489">Methyltransferase</keyword>
<evidence type="ECO:0000256" key="2">
    <source>
        <dbReference type="ARBA" id="ARBA00022679"/>
    </source>
</evidence>
<dbReference type="RefSeq" id="WP_035259160.1">
    <property type="nucleotide sequence ID" value="NZ_JFKE01000004.1"/>
</dbReference>
<keyword evidence="2 5" id="KW-0808">Transferase</keyword>
<name>A0A037ZG43_9RHOB</name>
<dbReference type="STRING" id="1454373.ACMU_11915"/>
<dbReference type="PROSITE" id="PS51686">
    <property type="entry name" value="SAM_MT_RSMB_NOP"/>
    <property type="match status" value="1"/>
</dbReference>
<dbReference type="AlphaFoldDB" id="A0A037ZG43"/>
<dbReference type="Pfam" id="PF01189">
    <property type="entry name" value="Methyltr_RsmB-F"/>
    <property type="match status" value="1"/>
</dbReference>
<dbReference type="Pfam" id="PF22458">
    <property type="entry name" value="RsmF-B_ferredox"/>
    <property type="match status" value="1"/>
</dbReference>
<protein>
    <submittedName>
        <fullName evidence="7">SAM-dependent methlyltransferase</fullName>
    </submittedName>
</protein>